<evidence type="ECO:0000313" key="2">
    <source>
        <dbReference type="EMBL" id="SVB42730.1"/>
    </source>
</evidence>
<dbReference type="InterPro" id="IPR003409">
    <property type="entry name" value="MORN"/>
</dbReference>
<organism evidence="2">
    <name type="scientific">marine metagenome</name>
    <dbReference type="NCBI Taxonomy" id="408172"/>
    <lineage>
        <taxon>unclassified sequences</taxon>
        <taxon>metagenomes</taxon>
        <taxon>ecological metagenomes</taxon>
    </lineage>
</organism>
<dbReference type="SUPFAM" id="SSF82185">
    <property type="entry name" value="Histone H3 K4-specific methyltransferase SET7/9 N-terminal domain"/>
    <property type="match status" value="1"/>
</dbReference>
<proteinExistence type="predicted"/>
<dbReference type="AlphaFoldDB" id="A0A382DWA6"/>
<evidence type="ECO:0008006" key="3">
    <source>
        <dbReference type="Google" id="ProtNLM"/>
    </source>
</evidence>
<keyword evidence="1" id="KW-0677">Repeat</keyword>
<dbReference type="EMBL" id="UINC01041449">
    <property type="protein sequence ID" value="SVB42730.1"/>
    <property type="molecule type" value="Genomic_DNA"/>
</dbReference>
<evidence type="ECO:0000256" key="1">
    <source>
        <dbReference type="ARBA" id="ARBA00022737"/>
    </source>
</evidence>
<dbReference type="PANTHER" id="PTHR23084">
    <property type="entry name" value="PHOSPHATIDYLINOSITOL-4-PHOSPHATE 5-KINASE RELATED"/>
    <property type="match status" value="1"/>
</dbReference>
<protein>
    <recommendedName>
        <fullName evidence="3">MORN repeat-containing protein</fullName>
    </recommendedName>
</protein>
<accession>A0A382DWA6</accession>
<gene>
    <name evidence="2" type="ORF">METZ01_LOCUS195584</name>
</gene>
<reference evidence="2" key="1">
    <citation type="submission" date="2018-05" db="EMBL/GenBank/DDBJ databases">
        <authorList>
            <person name="Lanie J.A."/>
            <person name="Ng W.-L."/>
            <person name="Kazmierczak K.M."/>
            <person name="Andrzejewski T.M."/>
            <person name="Davidsen T.M."/>
            <person name="Wayne K.J."/>
            <person name="Tettelin H."/>
            <person name="Glass J.I."/>
            <person name="Rusch D."/>
            <person name="Podicherti R."/>
            <person name="Tsui H.-C.T."/>
            <person name="Winkler M.E."/>
        </authorList>
    </citation>
    <scope>NUCLEOTIDE SEQUENCE</scope>
</reference>
<sequence>MNFMIGSYRGEINEDNIPHGFGMLSTMFDKYTSATITGTFKDGFLSEGTAYLTNRDPKTNVISTDYHGKFNYNFQFHGEGELIERDTVNERDQRFHGNFINGVRNGPGVLKNFEGEKKTGTWFIDEFIDQAKFGDNDFVFFGEYNESGLPHGKGHQVFSNGTSNVGEWKNGDFSGTTTTYLNGMIMTNAMKNGEGVPGVQISWPNGQAYIGGFVEANFNGQGILILPNGEIKAGNWHEGKLFEEVENELIEQAKKTMLEGYKKRKEMWEIRTP</sequence>
<dbReference type="PANTHER" id="PTHR23084:SF263">
    <property type="entry name" value="MORN REPEAT-CONTAINING PROTEIN 1"/>
    <property type="match status" value="1"/>
</dbReference>
<dbReference type="Gene3D" id="2.20.110.10">
    <property type="entry name" value="Histone H3 K4-specific methyltransferase SET7/9 N-terminal domain"/>
    <property type="match status" value="1"/>
</dbReference>
<dbReference type="Pfam" id="PF02493">
    <property type="entry name" value="MORN"/>
    <property type="match status" value="3"/>
</dbReference>
<name>A0A382DWA6_9ZZZZ</name>